<accession>A0AAV9CR23</accession>
<reference evidence="1" key="2">
    <citation type="submission" date="2023-06" db="EMBL/GenBank/DDBJ databases">
        <authorList>
            <person name="Ma L."/>
            <person name="Liu K.-W."/>
            <person name="Li Z."/>
            <person name="Hsiao Y.-Y."/>
            <person name="Qi Y."/>
            <person name="Fu T."/>
            <person name="Tang G."/>
            <person name="Zhang D."/>
            <person name="Sun W.-H."/>
            <person name="Liu D.-K."/>
            <person name="Li Y."/>
            <person name="Chen G.-Z."/>
            <person name="Liu X.-D."/>
            <person name="Liao X.-Y."/>
            <person name="Jiang Y.-T."/>
            <person name="Yu X."/>
            <person name="Hao Y."/>
            <person name="Huang J."/>
            <person name="Zhao X.-W."/>
            <person name="Ke S."/>
            <person name="Chen Y.-Y."/>
            <person name="Wu W.-L."/>
            <person name="Hsu J.-L."/>
            <person name="Lin Y.-F."/>
            <person name="Huang M.-D."/>
            <person name="Li C.-Y."/>
            <person name="Huang L."/>
            <person name="Wang Z.-W."/>
            <person name="Zhao X."/>
            <person name="Zhong W.-Y."/>
            <person name="Peng D.-H."/>
            <person name="Ahmad S."/>
            <person name="Lan S."/>
            <person name="Zhang J.-S."/>
            <person name="Tsai W.-C."/>
            <person name="Van De Peer Y."/>
            <person name="Liu Z.-J."/>
        </authorList>
    </citation>
    <scope>NUCLEOTIDE SEQUENCE</scope>
    <source>
        <strain evidence="1">CP</strain>
        <tissue evidence="1">Leaves</tissue>
    </source>
</reference>
<dbReference type="AlphaFoldDB" id="A0AAV9CR23"/>
<protein>
    <submittedName>
        <fullName evidence="1">Uncharacterized protein</fullName>
    </submittedName>
</protein>
<dbReference type="Proteomes" id="UP001180020">
    <property type="component" value="Unassembled WGS sequence"/>
</dbReference>
<organism evidence="1 2">
    <name type="scientific">Acorus calamus</name>
    <name type="common">Sweet flag</name>
    <dbReference type="NCBI Taxonomy" id="4465"/>
    <lineage>
        <taxon>Eukaryota</taxon>
        <taxon>Viridiplantae</taxon>
        <taxon>Streptophyta</taxon>
        <taxon>Embryophyta</taxon>
        <taxon>Tracheophyta</taxon>
        <taxon>Spermatophyta</taxon>
        <taxon>Magnoliopsida</taxon>
        <taxon>Liliopsida</taxon>
        <taxon>Acoraceae</taxon>
        <taxon>Acorus</taxon>
    </lineage>
</organism>
<comment type="caution">
    <text evidence="1">The sequence shown here is derived from an EMBL/GenBank/DDBJ whole genome shotgun (WGS) entry which is preliminary data.</text>
</comment>
<evidence type="ECO:0000313" key="1">
    <source>
        <dbReference type="EMBL" id="KAK1290986.1"/>
    </source>
</evidence>
<name>A0AAV9CR23_ACOCL</name>
<keyword evidence="2" id="KW-1185">Reference proteome</keyword>
<sequence length="111" mass="12339">MDKYHSEYFDNSGFKTLKLGKARFCFENIFIASRSSSKPSDFSGNGRVGLNAFTSDRGALAVMREPAFPAPELTETGNPLSLRDNDTLDRIENARSVTELFQRNRGSPVIS</sequence>
<dbReference type="EMBL" id="JAUJYO010000018">
    <property type="protein sequence ID" value="KAK1290986.1"/>
    <property type="molecule type" value="Genomic_DNA"/>
</dbReference>
<reference evidence="1" key="1">
    <citation type="journal article" date="2023" name="Nat. Commun.">
        <title>Diploid and tetraploid genomes of Acorus and the evolution of monocots.</title>
        <authorList>
            <person name="Ma L."/>
            <person name="Liu K.W."/>
            <person name="Li Z."/>
            <person name="Hsiao Y.Y."/>
            <person name="Qi Y."/>
            <person name="Fu T."/>
            <person name="Tang G.D."/>
            <person name="Zhang D."/>
            <person name="Sun W.H."/>
            <person name="Liu D.K."/>
            <person name="Li Y."/>
            <person name="Chen G.Z."/>
            <person name="Liu X.D."/>
            <person name="Liao X.Y."/>
            <person name="Jiang Y.T."/>
            <person name="Yu X."/>
            <person name="Hao Y."/>
            <person name="Huang J."/>
            <person name="Zhao X.W."/>
            <person name="Ke S."/>
            <person name="Chen Y.Y."/>
            <person name="Wu W.L."/>
            <person name="Hsu J.L."/>
            <person name="Lin Y.F."/>
            <person name="Huang M.D."/>
            <person name="Li C.Y."/>
            <person name="Huang L."/>
            <person name="Wang Z.W."/>
            <person name="Zhao X."/>
            <person name="Zhong W.Y."/>
            <person name="Peng D.H."/>
            <person name="Ahmad S."/>
            <person name="Lan S."/>
            <person name="Zhang J.S."/>
            <person name="Tsai W.C."/>
            <person name="Van de Peer Y."/>
            <person name="Liu Z.J."/>
        </authorList>
    </citation>
    <scope>NUCLEOTIDE SEQUENCE</scope>
    <source>
        <strain evidence="1">CP</strain>
    </source>
</reference>
<gene>
    <name evidence="1" type="ORF">QJS10_CPB18g00024</name>
</gene>
<proteinExistence type="predicted"/>
<evidence type="ECO:0000313" key="2">
    <source>
        <dbReference type="Proteomes" id="UP001180020"/>
    </source>
</evidence>